<organism evidence="3 4">
    <name type="scientific">Facklamia miroungae</name>
    <dbReference type="NCBI Taxonomy" id="120956"/>
    <lineage>
        <taxon>Bacteria</taxon>
        <taxon>Bacillati</taxon>
        <taxon>Bacillota</taxon>
        <taxon>Bacilli</taxon>
        <taxon>Lactobacillales</taxon>
        <taxon>Aerococcaceae</taxon>
        <taxon>Facklamia</taxon>
    </lineage>
</organism>
<dbReference type="AlphaFoldDB" id="A0A1G7T0J6"/>
<gene>
    <name evidence="3" type="ORF">SAMN05421791_104236</name>
</gene>
<keyword evidence="4" id="KW-1185">Reference proteome</keyword>
<feature type="compositionally biased region" description="Polar residues" evidence="1">
    <location>
        <begin position="60"/>
        <end position="69"/>
    </location>
</feature>
<evidence type="ECO:0000256" key="2">
    <source>
        <dbReference type="SAM" id="Phobius"/>
    </source>
</evidence>
<feature type="region of interest" description="Disordered" evidence="1">
    <location>
        <begin position="45"/>
        <end position="70"/>
    </location>
</feature>
<feature type="compositionally biased region" description="Basic and acidic residues" evidence="1">
    <location>
        <begin position="45"/>
        <end position="59"/>
    </location>
</feature>
<evidence type="ECO:0000256" key="1">
    <source>
        <dbReference type="SAM" id="MobiDB-lite"/>
    </source>
</evidence>
<dbReference type="OrthoDB" id="9848577at2"/>
<keyword evidence="2" id="KW-0812">Transmembrane</keyword>
<accession>A0A1G7T0J6</accession>
<feature type="transmembrane region" description="Helical" evidence="2">
    <location>
        <begin position="7"/>
        <end position="28"/>
    </location>
</feature>
<dbReference type="RefSeq" id="WP_090289902.1">
    <property type="nucleotide sequence ID" value="NZ_FNCK01000004.1"/>
</dbReference>
<keyword evidence="2" id="KW-0472">Membrane</keyword>
<dbReference type="Proteomes" id="UP000199708">
    <property type="component" value="Unassembled WGS sequence"/>
</dbReference>
<name>A0A1G7T0J6_9LACT</name>
<sequence>MTRKERIIFYLIIATLSVIFMLRTTVAYSESETFVPQPALPSELEKVKKSANERDDGAKNSKNTQSPQTNREKGLFETNIVVYSLNEFDNLESLEDFSEYVKNDAILNDQVSLENVSKDNRYLLEATYKESAEKERQLIVFYVSAAIEGQDQAQKALEHNLFLYPDLLVKGELVPQNGKYDLAYGLNIHSNSDAFDINYDTKEIVYDAQREPFVYEIESGEDPYKSAIEERFPGQFKFESKTVAGKTQVTLSEIPLNESEKFQTREISSINNDGSLWSQIKSKVNNFFDQIQIKEKLINLGISDQNITIMTIVLAGVLVAIGIILIVRGIRRH</sequence>
<evidence type="ECO:0000313" key="4">
    <source>
        <dbReference type="Proteomes" id="UP000199708"/>
    </source>
</evidence>
<reference evidence="3 4" key="1">
    <citation type="submission" date="2016-10" db="EMBL/GenBank/DDBJ databases">
        <authorList>
            <person name="de Groot N.N."/>
        </authorList>
    </citation>
    <scope>NUCLEOTIDE SEQUENCE [LARGE SCALE GENOMIC DNA]</scope>
    <source>
        <strain evidence="3 4">ATCC BAA-466</strain>
    </source>
</reference>
<protein>
    <submittedName>
        <fullName evidence="3">Uncharacterized protein</fullName>
    </submittedName>
</protein>
<feature type="transmembrane region" description="Helical" evidence="2">
    <location>
        <begin position="307"/>
        <end position="327"/>
    </location>
</feature>
<keyword evidence="2" id="KW-1133">Transmembrane helix</keyword>
<evidence type="ECO:0000313" key="3">
    <source>
        <dbReference type="EMBL" id="SDG28751.1"/>
    </source>
</evidence>
<proteinExistence type="predicted"/>
<dbReference type="STRING" id="120956.SAMN05421791_104236"/>
<dbReference type="EMBL" id="FNCK01000004">
    <property type="protein sequence ID" value="SDG28751.1"/>
    <property type="molecule type" value="Genomic_DNA"/>
</dbReference>